<dbReference type="CDD" id="cd02440">
    <property type="entry name" value="AdoMet_MTases"/>
    <property type="match status" value="1"/>
</dbReference>
<name>A0ABU2BA94_9CORY</name>
<dbReference type="InterPro" id="IPR029063">
    <property type="entry name" value="SAM-dependent_MTases_sf"/>
</dbReference>
<evidence type="ECO:0000256" key="3">
    <source>
        <dbReference type="ARBA" id="ARBA00022679"/>
    </source>
</evidence>
<evidence type="ECO:0000313" key="6">
    <source>
        <dbReference type="Proteomes" id="UP001183619"/>
    </source>
</evidence>
<dbReference type="EMBL" id="JAVDYF010000001">
    <property type="protein sequence ID" value="MDR7355565.1"/>
    <property type="molecule type" value="Genomic_DNA"/>
</dbReference>
<comment type="caution">
    <text evidence="5">The sequence shown here is derived from an EMBL/GenBank/DDBJ whole genome shotgun (WGS) entry which is preliminary data.</text>
</comment>
<protein>
    <submittedName>
        <fullName evidence="5">Ubiquinone/menaquinone biosynthesis C-methylase UbiE</fullName>
    </submittedName>
</protein>
<evidence type="ECO:0000313" key="5">
    <source>
        <dbReference type="EMBL" id="MDR7355565.1"/>
    </source>
</evidence>
<keyword evidence="3" id="KW-0808">Transferase</keyword>
<evidence type="ECO:0000256" key="1">
    <source>
        <dbReference type="ARBA" id="ARBA00008361"/>
    </source>
</evidence>
<dbReference type="PANTHER" id="PTHR44942">
    <property type="entry name" value="METHYLTRANSF_11 DOMAIN-CONTAINING PROTEIN"/>
    <property type="match status" value="1"/>
</dbReference>
<dbReference type="RefSeq" id="WP_277103402.1">
    <property type="nucleotide sequence ID" value="NZ_BAAAJS010000072.1"/>
</dbReference>
<comment type="similarity">
    <text evidence="1">Belongs to the methyltransferase superfamily.</text>
</comment>
<keyword evidence="5" id="KW-0830">Ubiquinone</keyword>
<dbReference type="Gene3D" id="3.40.50.150">
    <property type="entry name" value="Vaccinia Virus protein VP39"/>
    <property type="match status" value="1"/>
</dbReference>
<gene>
    <name evidence="5" type="ORF">J2S37_002103</name>
</gene>
<dbReference type="InterPro" id="IPR013216">
    <property type="entry name" value="Methyltransf_11"/>
</dbReference>
<dbReference type="SUPFAM" id="SSF53335">
    <property type="entry name" value="S-adenosyl-L-methionine-dependent methyltransferases"/>
    <property type="match status" value="1"/>
</dbReference>
<evidence type="ECO:0000256" key="2">
    <source>
        <dbReference type="ARBA" id="ARBA00022603"/>
    </source>
</evidence>
<accession>A0ABU2BA94</accession>
<proteinExistence type="inferred from homology"/>
<evidence type="ECO:0000259" key="4">
    <source>
        <dbReference type="Pfam" id="PF08241"/>
    </source>
</evidence>
<keyword evidence="2" id="KW-0489">Methyltransferase</keyword>
<keyword evidence="6" id="KW-1185">Reference proteome</keyword>
<organism evidence="5 6">
    <name type="scientific">Corynebacterium felinum</name>
    <dbReference type="NCBI Taxonomy" id="131318"/>
    <lineage>
        <taxon>Bacteria</taxon>
        <taxon>Bacillati</taxon>
        <taxon>Actinomycetota</taxon>
        <taxon>Actinomycetes</taxon>
        <taxon>Mycobacteriales</taxon>
        <taxon>Corynebacteriaceae</taxon>
        <taxon>Corynebacterium</taxon>
    </lineage>
</organism>
<dbReference type="Pfam" id="PF08241">
    <property type="entry name" value="Methyltransf_11"/>
    <property type="match status" value="1"/>
</dbReference>
<sequence length="288" mass="32508">MRKESTPQAAQLGVDLSHIEADAINASSPSHIPRVSQRNVPKFADSTHRGISATAFHTGAENYHDIRPSYPQDVLSLLSPARKVLDIGAGTGKLTILLATHPNFEQVYALDPSKDMVATLRTHLPQVPAWQATAEHTACAHSLFDAVTIAQTWHWVDPTAASIELDRITTDTAEVLLVWNTLDVSIPWVHRLSRIMHSGDTLKEGFLPQIDTPWRIDKILRSTWQQSITPEEIHRLTHTRSYWLRSNEKTRAKVTQNLNWYLYDHLNLKPNVAVQLPYRVDGFVLKKS</sequence>
<dbReference type="InterPro" id="IPR051052">
    <property type="entry name" value="Diverse_substrate_MTase"/>
</dbReference>
<dbReference type="Proteomes" id="UP001183619">
    <property type="component" value="Unassembled WGS sequence"/>
</dbReference>
<dbReference type="PANTHER" id="PTHR44942:SF4">
    <property type="entry name" value="METHYLTRANSFERASE TYPE 11 DOMAIN-CONTAINING PROTEIN"/>
    <property type="match status" value="1"/>
</dbReference>
<reference evidence="5 6" key="1">
    <citation type="submission" date="2023-07" db="EMBL/GenBank/DDBJ databases">
        <title>Sequencing the genomes of 1000 actinobacteria strains.</title>
        <authorList>
            <person name="Klenk H.-P."/>
        </authorList>
    </citation>
    <scope>NUCLEOTIDE SEQUENCE [LARGE SCALE GENOMIC DNA]</scope>
    <source>
        <strain evidence="5 6">DSM 44508</strain>
    </source>
</reference>
<feature type="domain" description="Methyltransferase type 11" evidence="4">
    <location>
        <begin position="85"/>
        <end position="170"/>
    </location>
</feature>